<keyword evidence="4" id="KW-0159">Chromosome partition</keyword>
<name>A0ABQ0DHQ5_9EUKA</name>
<comment type="catalytic activity">
    <reaction evidence="1">
        <text>All bonds known to be hydrolyzed by this endopeptidase have arginine in P1 and an acidic residue in P4. P6 is often occupied by an acidic residue or by a hydroxy-amino-acid residue, the phosphorylation of which enhances cleavage.</text>
        <dbReference type="EC" id="3.4.22.49"/>
    </reaction>
</comment>
<keyword evidence="3" id="KW-0378">Hydrolase</keyword>
<evidence type="ECO:0000313" key="6">
    <source>
        <dbReference type="EMBL" id="GAB1222383.1"/>
    </source>
</evidence>
<organism evidence="6 7">
    <name type="scientific">Entamoeba nuttalli</name>
    <dbReference type="NCBI Taxonomy" id="412467"/>
    <lineage>
        <taxon>Eukaryota</taxon>
        <taxon>Amoebozoa</taxon>
        <taxon>Evosea</taxon>
        <taxon>Archamoebae</taxon>
        <taxon>Mastigamoebida</taxon>
        <taxon>Entamoebidae</taxon>
        <taxon>Entamoeba</taxon>
    </lineage>
</organism>
<dbReference type="EC" id="3.4.22.49" evidence="2"/>
<evidence type="ECO:0000259" key="5">
    <source>
        <dbReference type="PROSITE" id="PS51700"/>
    </source>
</evidence>
<sequence>MESMPTFDNIMITRIPAIEPFLSTKIQDINDTIPGILFNGKRGYYILNPTHDLTKTQNKILPIINELKWNGVFNQIPKEDDILKGLYENDIMLYCGHGSGEQFIHGKKIQTLKKCGIALLMGCNSAELHQQGEFEPSGLVIDYLEAGSPLVCGNLWSVPDNDLDNITIEILNWIKSNSSHQQYLMNVLNKAKTKCVCRYFMGAS</sequence>
<accession>A0ABQ0DHQ5</accession>
<dbReference type="EMBL" id="BAAFRS010000106">
    <property type="protein sequence ID" value="GAB1222383.1"/>
    <property type="molecule type" value="Genomic_DNA"/>
</dbReference>
<proteinExistence type="predicted"/>
<dbReference type="Proteomes" id="UP001628156">
    <property type="component" value="Unassembled WGS sequence"/>
</dbReference>
<dbReference type="PANTHER" id="PTHR12792">
    <property type="entry name" value="EXTRA SPINDLE POLES 1-RELATED"/>
    <property type="match status" value="1"/>
</dbReference>
<dbReference type="Pfam" id="PF03568">
    <property type="entry name" value="Separin_C"/>
    <property type="match status" value="1"/>
</dbReference>
<evidence type="ECO:0000256" key="2">
    <source>
        <dbReference type="ARBA" id="ARBA00012489"/>
    </source>
</evidence>
<gene>
    <name evidence="6" type="ORF">ENUP19_0106G0012</name>
</gene>
<dbReference type="InterPro" id="IPR005314">
    <property type="entry name" value="Peptidase_C50"/>
</dbReference>
<evidence type="ECO:0000256" key="1">
    <source>
        <dbReference type="ARBA" id="ARBA00000451"/>
    </source>
</evidence>
<dbReference type="InterPro" id="IPR030397">
    <property type="entry name" value="SEPARIN_core_dom"/>
</dbReference>
<evidence type="ECO:0000313" key="7">
    <source>
        <dbReference type="Proteomes" id="UP001628156"/>
    </source>
</evidence>
<evidence type="ECO:0000256" key="3">
    <source>
        <dbReference type="ARBA" id="ARBA00022801"/>
    </source>
</evidence>
<dbReference type="PANTHER" id="PTHR12792:SF0">
    <property type="entry name" value="SEPARIN"/>
    <property type="match status" value="1"/>
</dbReference>
<feature type="domain" description="Peptidase C50" evidence="5">
    <location>
        <begin position="40"/>
        <end position="134"/>
    </location>
</feature>
<dbReference type="PROSITE" id="PS51700">
    <property type="entry name" value="SEPARIN"/>
    <property type="match status" value="1"/>
</dbReference>
<reference evidence="6 7" key="1">
    <citation type="journal article" date="2019" name="PLoS Negl. Trop. Dis.">
        <title>Whole genome sequencing of Entamoeba nuttalli reveals mammalian host-related molecular signatures and a novel octapeptide-repeat surface protein.</title>
        <authorList>
            <person name="Tanaka M."/>
            <person name="Makiuchi T."/>
            <person name="Komiyama T."/>
            <person name="Shiina T."/>
            <person name="Osaki K."/>
            <person name="Tachibana H."/>
        </authorList>
    </citation>
    <scope>NUCLEOTIDE SEQUENCE [LARGE SCALE GENOMIC DNA]</scope>
    <source>
        <strain evidence="6 7">P19-061405</strain>
    </source>
</reference>
<evidence type="ECO:0000256" key="4">
    <source>
        <dbReference type="ARBA" id="ARBA00022829"/>
    </source>
</evidence>
<protein>
    <recommendedName>
        <fullName evidence="2">separase</fullName>
        <ecNumber evidence="2">3.4.22.49</ecNumber>
    </recommendedName>
</protein>
<comment type="caution">
    <text evidence="6">The sequence shown here is derived from an EMBL/GenBank/DDBJ whole genome shotgun (WGS) entry which is preliminary data.</text>
</comment>
<keyword evidence="7" id="KW-1185">Reference proteome</keyword>